<reference evidence="2 3" key="1">
    <citation type="journal article" date="2021" name="Arch. Microbiol.">
        <title>Harenicola maris gen. nov., sp. nov. isolated from the Sea of Japan shallow sediments.</title>
        <authorList>
            <person name="Romanenko L.A."/>
            <person name="Kurilenko V.V."/>
            <person name="Chernysheva N.Y."/>
            <person name="Tekutyeva L.A."/>
            <person name="Velansky P.V."/>
            <person name="Svetashev V.I."/>
            <person name="Isaeva M.P."/>
        </authorList>
    </citation>
    <scope>NUCLEOTIDE SEQUENCE [LARGE SCALE GENOMIC DNA]</scope>
    <source>
        <strain evidence="2 3">KMM 3653</strain>
    </source>
</reference>
<dbReference type="Proteomes" id="UP001315686">
    <property type="component" value="Unassembled WGS sequence"/>
</dbReference>
<feature type="transmembrane region" description="Helical" evidence="1">
    <location>
        <begin position="135"/>
        <end position="156"/>
    </location>
</feature>
<comment type="caution">
    <text evidence="2">The sequence shown here is derived from an EMBL/GenBank/DDBJ whole genome shotgun (WGS) entry which is preliminary data.</text>
</comment>
<evidence type="ECO:0000256" key="1">
    <source>
        <dbReference type="SAM" id="Phobius"/>
    </source>
</evidence>
<keyword evidence="1" id="KW-1133">Transmembrane helix</keyword>
<accession>A0AAP2CQD3</accession>
<proteinExistence type="predicted"/>
<keyword evidence="1" id="KW-0472">Membrane</keyword>
<name>A0AAP2CQD3_9RHOB</name>
<dbReference type="RefSeq" id="WP_327794834.1">
    <property type="nucleotide sequence ID" value="NZ_JADQAZ010000003.1"/>
</dbReference>
<evidence type="ECO:0000313" key="2">
    <source>
        <dbReference type="EMBL" id="MBT0958609.1"/>
    </source>
</evidence>
<gene>
    <name evidence="2" type="ORF">IV417_14560</name>
</gene>
<dbReference type="Pfam" id="PF11157">
    <property type="entry name" value="DUF2937"/>
    <property type="match status" value="1"/>
</dbReference>
<dbReference type="EMBL" id="JADQAZ010000003">
    <property type="protein sequence ID" value="MBT0958609.1"/>
    <property type="molecule type" value="Genomic_DNA"/>
</dbReference>
<evidence type="ECO:0000313" key="3">
    <source>
        <dbReference type="Proteomes" id="UP001315686"/>
    </source>
</evidence>
<protein>
    <submittedName>
        <fullName evidence="2">DUF2937 family protein</fullName>
    </submittedName>
</protein>
<dbReference type="AlphaFoldDB" id="A0AAP2CQD3"/>
<keyword evidence="3" id="KW-1185">Reference proteome</keyword>
<organism evidence="2 3">
    <name type="scientific">Harenicola maris</name>
    <dbReference type="NCBI Taxonomy" id="2841044"/>
    <lineage>
        <taxon>Bacteria</taxon>
        <taxon>Pseudomonadati</taxon>
        <taxon>Pseudomonadota</taxon>
        <taxon>Alphaproteobacteria</taxon>
        <taxon>Rhodobacterales</taxon>
        <taxon>Paracoccaceae</taxon>
        <taxon>Harenicola</taxon>
    </lineage>
</organism>
<sequence length="172" mass="18428">MLLRAIGIVGGLAGAGTMAQFPEYSQQYVQRLGGAVDALAEVVADFDRSAEAEGKTRQAALDAMTGNSDSFVIRRGEDMTRTIARSERLSADLIAVRDASAFLRLTQAPRFMDPEIAREALQDFEPAVPLTLEGVGFATSGFFIGWGVLVGLWAALRWPFRRKGALGPAPGP</sequence>
<dbReference type="InterPro" id="IPR022584">
    <property type="entry name" value="DUF2937"/>
</dbReference>
<keyword evidence="1" id="KW-0812">Transmembrane</keyword>